<dbReference type="SMART" id="SM00448">
    <property type="entry name" value="REC"/>
    <property type="match status" value="1"/>
</dbReference>
<reference evidence="10" key="1">
    <citation type="submission" date="2020-10" db="EMBL/GenBank/DDBJ databases">
        <authorList>
            <person name="Gilroy R."/>
        </authorList>
    </citation>
    <scope>NUCLEOTIDE SEQUENCE</scope>
    <source>
        <strain evidence="10">CHK195-26880</strain>
    </source>
</reference>
<gene>
    <name evidence="10" type="ORF">IAB59_04490</name>
</gene>
<evidence type="ECO:0000259" key="9">
    <source>
        <dbReference type="PROSITE" id="PS51755"/>
    </source>
</evidence>
<reference evidence="10" key="2">
    <citation type="journal article" date="2021" name="PeerJ">
        <title>Extensive microbial diversity within the chicken gut microbiome revealed by metagenomics and culture.</title>
        <authorList>
            <person name="Gilroy R."/>
            <person name="Ravi A."/>
            <person name="Getino M."/>
            <person name="Pursley I."/>
            <person name="Horton D.L."/>
            <person name="Alikhan N.F."/>
            <person name="Baker D."/>
            <person name="Gharbi K."/>
            <person name="Hall N."/>
            <person name="Watson M."/>
            <person name="Adriaenssens E.M."/>
            <person name="Foster-Nyarko E."/>
            <person name="Jarju S."/>
            <person name="Secka A."/>
            <person name="Antonio M."/>
            <person name="Oren A."/>
            <person name="Chaudhuri R.R."/>
            <person name="La Ragione R."/>
            <person name="Hildebrand F."/>
            <person name="Pallen M.J."/>
        </authorList>
    </citation>
    <scope>NUCLEOTIDE SEQUENCE</scope>
    <source>
        <strain evidence="10">CHK195-26880</strain>
    </source>
</reference>
<name>A0A9D1GAV2_9FIRM</name>
<dbReference type="SUPFAM" id="SSF52172">
    <property type="entry name" value="CheY-like"/>
    <property type="match status" value="1"/>
</dbReference>
<evidence type="ECO:0000256" key="4">
    <source>
        <dbReference type="ARBA" id="ARBA00023125"/>
    </source>
</evidence>
<comment type="caution">
    <text evidence="10">The sequence shown here is derived from an EMBL/GenBank/DDBJ whole genome shotgun (WGS) entry which is preliminary data.</text>
</comment>
<evidence type="ECO:0000313" key="10">
    <source>
        <dbReference type="EMBL" id="HIT37712.1"/>
    </source>
</evidence>
<feature type="DNA-binding region" description="OmpR/PhoB-type" evidence="7">
    <location>
        <begin position="124"/>
        <end position="221"/>
    </location>
</feature>
<keyword evidence="1 6" id="KW-0597">Phosphoprotein</keyword>
<dbReference type="CDD" id="cd00383">
    <property type="entry name" value="trans_reg_C"/>
    <property type="match status" value="1"/>
</dbReference>
<evidence type="ECO:0000256" key="1">
    <source>
        <dbReference type="ARBA" id="ARBA00022553"/>
    </source>
</evidence>
<dbReference type="AlphaFoldDB" id="A0A9D1GAV2"/>
<dbReference type="Gene3D" id="6.10.250.690">
    <property type="match status" value="1"/>
</dbReference>
<dbReference type="GO" id="GO:0006355">
    <property type="term" value="P:regulation of DNA-templated transcription"/>
    <property type="evidence" value="ECO:0007669"/>
    <property type="project" value="InterPro"/>
</dbReference>
<evidence type="ECO:0000259" key="8">
    <source>
        <dbReference type="PROSITE" id="PS50110"/>
    </source>
</evidence>
<keyword evidence="5" id="KW-0804">Transcription</keyword>
<dbReference type="PANTHER" id="PTHR48111:SF43">
    <property type="entry name" value="STAGE 0 SPORULATION PROTEIN A HOMOLOG"/>
    <property type="match status" value="1"/>
</dbReference>
<dbReference type="InterPro" id="IPR039420">
    <property type="entry name" value="WalR-like"/>
</dbReference>
<evidence type="ECO:0000256" key="5">
    <source>
        <dbReference type="ARBA" id="ARBA00023163"/>
    </source>
</evidence>
<dbReference type="SUPFAM" id="SSF46894">
    <property type="entry name" value="C-terminal effector domain of the bipartite response regulators"/>
    <property type="match status" value="1"/>
</dbReference>
<accession>A0A9D1GAV2</accession>
<dbReference type="Proteomes" id="UP000886833">
    <property type="component" value="Unassembled WGS sequence"/>
</dbReference>
<dbReference type="EMBL" id="DVKQ01000059">
    <property type="protein sequence ID" value="HIT37712.1"/>
    <property type="molecule type" value="Genomic_DNA"/>
</dbReference>
<keyword evidence="4 7" id="KW-0238">DNA-binding</keyword>
<dbReference type="GO" id="GO:0032993">
    <property type="term" value="C:protein-DNA complex"/>
    <property type="evidence" value="ECO:0007669"/>
    <property type="project" value="TreeGrafter"/>
</dbReference>
<dbReference type="GO" id="GO:0000156">
    <property type="term" value="F:phosphorelay response regulator activity"/>
    <property type="evidence" value="ECO:0007669"/>
    <property type="project" value="TreeGrafter"/>
</dbReference>
<feature type="domain" description="OmpR/PhoB-type" evidence="9">
    <location>
        <begin position="124"/>
        <end position="221"/>
    </location>
</feature>
<dbReference type="PANTHER" id="PTHR48111">
    <property type="entry name" value="REGULATOR OF RPOS"/>
    <property type="match status" value="1"/>
</dbReference>
<dbReference type="GO" id="GO:0005829">
    <property type="term" value="C:cytosol"/>
    <property type="evidence" value="ECO:0007669"/>
    <property type="project" value="TreeGrafter"/>
</dbReference>
<evidence type="ECO:0000256" key="6">
    <source>
        <dbReference type="PROSITE-ProRule" id="PRU00169"/>
    </source>
</evidence>
<feature type="modified residue" description="4-aspartylphosphate" evidence="6">
    <location>
        <position position="52"/>
    </location>
</feature>
<dbReference type="GO" id="GO:0000976">
    <property type="term" value="F:transcription cis-regulatory region binding"/>
    <property type="evidence" value="ECO:0007669"/>
    <property type="project" value="TreeGrafter"/>
</dbReference>
<evidence type="ECO:0000256" key="7">
    <source>
        <dbReference type="PROSITE-ProRule" id="PRU01091"/>
    </source>
</evidence>
<dbReference type="Gene3D" id="3.40.50.2300">
    <property type="match status" value="1"/>
</dbReference>
<keyword evidence="3" id="KW-0805">Transcription regulation</keyword>
<proteinExistence type="predicted"/>
<dbReference type="Gene3D" id="1.10.10.10">
    <property type="entry name" value="Winged helix-like DNA-binding domain superfamily/Winged helix DNA-binding domain"/>
    <property type="match status" value="1"/>
</dbReference>
<keyword evidence="2" id="KW-0902">Two-component regulatory system</keyword>
<dbReference type="InterPro" id="IPR011006">
    <property type="entry name" value="CheY-like_superfamily"/>
</dbReference>
<dbReference type="InterPro" id="IPR016032">
    <property type="entry name" value="Sig_transdc_resp-reg_C-effctor"/>
</dbReference>
<protein>
    <submittedName>
        <fullName evidence="10">Response regulator transcription factor</fullName>
    </submittedName>
</protein>
<dbReference type="Pfam" id="PF00486">
    <property type="entry name" value="Trans_reg_C"/>
    <property type="match status" value="1"/>
</dbReference>
<evidence type="ECO:0000256" key="2">
    <source>
        <dbReference type="ARBA" id="ARBA00023012"/>
    </source>
</evidence>
<dbReference type="PROSITE" id="PS50110">
    <property type="entry name" value="RESPONSE_REGULATORY"/>
    <property type="match status" value="1"/>
</dbReference>
<dbReference type="InterPro" id="IPR001867">
    <property type="entry name" value="OmpR/PhoB-type_DNA-bd"/>
</dbReference>
<dbReference type="InterPro" id="IPR001789">
    <property type="entry name" value="Sig_transdc_resp-reg_receiver"/>
</dbReference>
<dbReference type="SMART" id="SM00862">
    <property type="entry name" value="Trans_reg_C"/>
    <property type="match status" value="1"/>
</dbReference>
<organism evidence="10 11">
    <name type="scientific">Candidatus Onthousia faecipullorum</name>
    <dbReference type="NCBI Taxonomy" id="2840887"/>
    <lineage>
        <taxon>Bacteria</taxon>
        <taxon>Bacillati</taxon>
        <taxon>Bacillota</taxon>
        <taxon>Bacilli</taxon>
        <taxon>Candidatus Onthousia</taxon>
    </lineage>
</organism>
<dbReference type="InterPro" id="IPR036388">
    <property type="entry name" value="WH-like_DNA-bd_sf"/>
</dbReference>
<evidence type="ECO:0000313" key="11">
    <source>
        <dbReference type="Proteomes" id="UP000886833"/>
    </source>
</evidence>
<evidence type="ECO:0000256" key="3">
    <source>
        <dbReference type="ARBA" id="ARBA00023015"/>
    </source>
</evidence>
<dbReference type="Pfam" id="PF00072">
    <property type="entry name" value="Response_reg"/>
    <property type="match status" value="1"/>
</dbReference>
<feature type="domain" description="Response regulatory" evidence="8">
    <location>
        <begin position="3"/>
        <end position="117"/>
    </location>
</feature>
<dbReference type="PROSITE" id="PS51755">
    <property type="entry name" value="OMPR_PHOB"/>
    <property type="match status" value="1"/>
</dbReference>
<sequence>MEKILIVEDDETLRDELSNLLSNSGYEVLVLTDFKNSKEEIIKLNPDLILLDINIPYLNGETLLKSLRDDKINTPVIMLTSSNKTIDEVLSISYGADDYITKPYNPTILLLRINNIFKRMKKSFDYLEYDDLKIYPNKGIIVKDGEEFYLTKNEMLIFTYLLNNRGSIVNRDDLMSYLWNSDLYINDNALTVNISRLRGKLYEMGYDDVIVTRKGEGYLLK</sequence>